<dbReference type="GO" id="GO:0005634">
    <property type="term" value="C:nucleus"/>
    <property type="evidence" value="ECO:0007669"/>
    <property type="project" value="UniProtKB-SubCell"/>
</dbReference>
<keyword evidence="2" id="KW-0539">Nucleus</keyword>
<dbReference type="STRING" id="946362.F2UMY6"/>
<evidence type="ECO:0008006" key="6">
    <source>
        <dbReference type="Google" id="ProtNLM"/>
    </source>
</evidence>
<dbReference type="InParanoid" id="F2UMY6"/>
<dbReference type="EMBL" id="GL832983">
    <property type="protein sequence ID" value="EGD78485.1"/>
    <property type="molecule type" value="Genomic_DNA"/>
</dbReference>
<evidence type="ECO:0000256" key="2">
    <source>
        <dbReference type="ARBA" id="ARBA00023242"/>
    </source>
</evidence>
<dbReference type="Proteomes" id="UP000007799">
    <property type="component" value="Unassembled WGS sequence"/>
</dbReference>
<dbReference type="OMA" id="EEHTEMI"/>
<accession>F2UMY6</accession>
<dbReference type="FunCoup" id="F2UMY6">
    <property type="interactions" value="1889"/>
</dbReference>
<comment type="subcellular location">
    <subcellularLocation>
        <location evidence="1">Nucleus</location>
    </subcellularLocation>
</comment>
<evidence type="ECO:0000313" key="4">
    <source>
        <dbReference type="EMBL" id="EGD78485.1"/>
    </source>
</evidence>
<dbReference type="GO" id="GO:0006261">
    <property type="term" value="P:DNA-templated DNA replication"/>
    <property type="evidence" value="ECO:0007669"/>
    <property type="project" value="TreeGrafter"/>
</dbReference>
<dbReference type="Pfam" id="PF09739">
    <property type="entry name" value="MCM_bind"/>
    <property type="match status" value="1"/>
</dbReference>
<dbReference type="eggNOG" id="KOG2545">
    <property type="taxonomic scope" value="Eukaryota"/>
</dbReference>
<sequence length="620" mass="67840">MDVKRPLEAIDAAFVEIVQAGAPAGSFSLPDELMQQVIDARDQIPSLHDVDRMYLPPNSLVRFRGMIQATHNPEIYLDVYATRGPQGETAVHTSRYRDMTNTKEDWEIDFDSQHNVYKSRHTLHCVPIPAENTWVRQHLAASAPQTARVAGERVRPGATKRATMDEGDDDDDDDGDGGDDDGDGRGRGMEMDAEQQQQQQFPAKKRAGDMTATTIDDDGDSHQQHGQAPGARVADEHVHNLPLPDDRTPALLKVYGDDPGVKLHEMVEVIGVYVNDPTPPSALTDEERAFAEPLPPSSVLPRIHCIHMRTIQHHNPLIPPQLAHLNHVATALPGAAVDARPPLHRALLALVGGDDLTATLLLLHLISRVHTRTADGTMTLGQFPLNLFGVTGPLADLPARLDAFLSTITTSSHLLDMSLRSLNTMSMNPKRSGSTDKLSAGFLQLPRHAHVILNETAMEAGQLNERGIANLMALKTAMDTQQVAFEFEHAGSIMFDIDVQLLVLSEGKSMLPVSTKVPIAPTADVTAPQLTDDETDAIRAYLDLAKHAEFTIAEEMQEAISSDFSTMRQEDPSITADALHRLLGIARLVSLSYGRSSLDLDGWTEAKRIDAAVTQRMHAQ</sequence>
<evidence type="ECO:0000256" key="3">
    <source>
        <dbReference type="SAM" id="MobiDB-lite"/>
    </source>
</evidence>
<dbReference type="OrthoDB" id="329666at2759"/>
<dbReference type="KEGG" id="sre:PTSG_12841"/>
<dbReference type="RefSeq" id="XP_004989434.1">
    <property type="nucleotide sequence ID" value="XM_004989377.1"/>
</dbReference>
<proteinExistence type="predicted"/>
<protein>
    <recommendedName>
        <fullName evidence="6">Mini-chromosome maintenance complex-binding protein</fullName>
    </recommendedName>
</protein>
<reference evidence="4" key="1">
    <citation type="submission" date="2009-08" db="EMBL/GenBank/DDBJ databases">
        <title>Annotation of Salpingoeca rosetta.</title>
        <authorList>
            <consortium name="The Broad Institute Genome Sequencing Platform"/>
            <person name="Russ C."/>
            <person name="Cuomo C."/>
            <person name="Burger G."/>
            <person name="Gray M.W."/>
            <person name="Holland P.W.H."/>
            <person name="King N."/>
            <person name="Lang F.B.F."/>
            <person name="Roger A.J."/>
            <person name="Ruiz-Trillo I."/>
            <person name="Young S.K."/>
            <person name="Zeng Q."/>
            <person name="Gargeya S."/>
            <person name="Alvarado L."/>
            <person name="Berlin A."/>
            <person name="Chapman S.B."/>
            <person name="Chen Z."/>
            <person name="Freedman E."/>
            <person name="Gellesch M."/>
            <person name="Goldberg J."/>
            <person name="Griggs A."/>
            <person name="Gujja S."/>
            <person name="Heilman E."/>
            <person name="Heiman D."/>
            <person name="Howarth C."/>
            <person name="Mehta T."/>
            <person name="Neiman D."/>
            <person name="Pearson M."/>
            <person name="Roberts A."/>
            <person name="Saif S."/>
            <person name="Shea T."/>
            <person name="Shenoy N."/>
            <person name="Sisk P."/>
            <person name="Stolte C."/>
            <person name="Sykes S."/>
            <person name="White J."/>
            <person name="Yandava C."/>
            <person name="Haas B."/>
            <person name="Nusbaum C."/>
            <person name="Birren B."/>
        </authorList>
    </citation>
    <scope>NUCLEOTIDE SEQUENCE [LARGE SCALE GENOMIC DNA]</scope>
    <source>
        <strain evidence="4">ATCC 50818</strain>
    </source>
</reference>
<evidence type="ECO:0000313" key="5">
    <source>
        <dbReference type="Proteomes" id="UP000007799"/>
    </source>
</evidence>
<dbReference type="PANTHER" id="PTHR13489">
    <property type="entry name" value="MINI-CHROMOSOME MAINTENANCE COMPLEX-BINDING PROTEIN"/>
    <property type="match status" value="1"/>
</dbReference>
<dbReference type="PANTHER" id="PTHR13489:SF0">
    <property type="entry name" value="MINI-CHROMOSOME MAINTENANCE COMPLEX-BINDING PROTEIN"/>
    <property type="match status" value="1"/>
</dbReference>
<dbReference type="GeneID" id="16069979"/>
<dbReference type="AlphaFoldDB" id="F2UMY6"/>
<dbReference type="GO" id="GO:0003682">
    <property type="term" value="F:chromatin binding"/>
    <property type="evidence" value="ECO:0007669"/>
    <property type="project" value="TreeGrafter"/>
</dbReference>
<gene>
    <name evidence="4" type="ORF">PTSG_12841</name>
</gene>
<feature type="region of interest" description="Disordered" evidence="3">
    <location>
        <begin position="142"/>
        <end position="233"/>
    </location>
</feature>
<name>F2UMY6_SALR5</name>
<organism evidence="5">
    <name type="scientific">Salpingoeca rosetta (strain ATCC 50818 / BSB-021)</name>
    <dbReference type="NCBI Taxonomy" id="946362"/>
    <lineage>
        <taxon>Eukaryota</taxon>
        <taxon>Choanoflagellata</taxon>
        <taxon>Craspedida</taxon>
        <taxon>Salpingoecidae</taxon>
        <taxon>Salpingoeca</taxon>
    </lineage>
</organism>
<feature type="compositionally biased region" description="Acidic residues" evidence="3">
    <location>
        <begin position="165"/>
        <end position="182"/>
    </location>
</feature>
<evidence type="ECO:0000256" key="1">
    <source>
        <dbReference type="ARBA" id="ARBA00004123"/>
    </source>
</evidence>
<keyword evidence="5" id="KW-1185">Reference proteome</keyword>
<dbReference type="InterPro" id="IPR019140">
    <property type="entry name" value="MCM_complex-bd"/>
</dbReference>